<comment type="catalytic activity">
    <reaction evidence="5">
        <text>GDP-beta-L-fucose + NADP(+) = GDP-4-dehydro-alpha-D-rhamnose + NADPH + H(+)</text>
        <dbReference type="Rhea" id="RHEA:18885"/>
        <dbReference type="ChEBI" id="CHEBI:15378"/>
        <dbReference type="ChEBI" id="CHEBI:57273"/>
        <dbReference type="ChEBI" id="CHEBI:57783"/>
        <dbReference type="ChEBI" id="CHEBI:57964"/>
        <dbReference type="ChEBI" id="CHEBI:58349"/>
        <dbReference type="EC" id="1.1.1.271"/>
    </reaction>
</comment>
<feature type="binding site" evidence="5">
    <location>
        <position position="188"/>
    </location>
    <ligand>
        <name>substrate</name>
    </ligand>
</feature>
<evidence type="ECO:0000256" key="2">
    <source>
        <dbReference type="ARBA" id="ARBA00022857"/>
    </source>
</evidence>
<organism evidence="7 8">
    <name type="scientific">Helicobacter apodemus</name>
    <dbReference type="NCBI Taxonomy" id="135569"/>
    <lineage>
        <taxon>Bacteria</taxon>
        <taxon>Pseudomonadati</taxon>
        <taxon>Campylobacterota</taxon>
        <taxon>Epsilonproteobacteria</taxon>
        <taxon>Campylobacterales</taxon>
        <taxon>Helicobacteraceae</taxon>
        <taxon>Helicobacter</taxon>
    </lineage>
</organism>
<dbReference type="SUPFAM" id="SSF51735">
    <property type="entry name" value="NAD(P)-binding Rossmann-fold domains"/>
    <property type="match status" value="1"/>
</dbReference>
<protein>
    <recommendedName>
        <fullName evidence="5">GDP-L-fucose synthase</fullName>
        <ecNumber evidence="5">1.1.1.271</ecNumber>
    </recommendedName>
    <alternativeName>
        <fullName evidence="5">GDP-4-keto-6-deoxy-D-mannose-3,5-epimerase-4-reductase</fullName>
    </alternativeName>
</protein>
<dbReference type="CDD" id="cd05239">
    <property type="entry name" value="GDP_FS_SDR_e"/>
    <property type="match status" value="1"/>
</dbReference>
<dbReference type="GO" id="GO:0070401">
    <property type="term" value="F:NADP+ binding"/>
    <property type="evidence" value="ECO:0007669"/>
    <property type="project" value="UniProtKB-UniRule"/>
</dbReference>
<dbReference type="AlphaFoldDB" id="A0A4V6I6V1"/>
<evidence type="ECO:0000256" key="5">
    <source>
        <dbReference type="HAMAP-Rule" id="MF_00956"/>
    </source>
</evidence>
<dbReference type="Gene3D" id="3.90.25.10">
    <property type="entry name" value="UDP-galactose 4-epimerase, domain 1"/>
    <property type="match status" value="1"/>
</dbReference>
<feature type="domain" description="NAD-dependent epimerase/dehydratase" evidence="6">
    <location>
        <begin position="7"/>
        <end position="262"/>
    </location>
</feature>
<dbReference type="PANTHER" id="PTHR43238">
    <property type="entry name" value="GDP-L-FUCOSE SYNTHASE"/>
    <property type="match status" value="1"/>
</dbReference>
<sequence>MKKDSKIYVAGHRGLVGSAIIKELQRRGYTNIVVKTHQELDLTNQSEVAEFFALTKPDYVFLSAAKVGGILANNTYRAEFIYQNLSIQNNVIHASYVNGVKKLLFLGSTCIYPKNAKQPMCEDALLSSELEYTNEPYAIAKIAGLKMCESYNLQYGTNFISVMPTNLYGENDNFDLEKSHLIPALLRKMHLAKLLHQNKREAILKDLNLKDWESAEEYLAKFGIKKDSVEIWGSGKPRRELLYSKDMASACVFVMQNVDFKDLCSHKPIRNTHINIGSGVDYSIADIALIIKEIVGFEGEFVFNTQKPDGMMLKKTDCSRMNNLGWKYQITLEQGVKMMYEWYIASSGGGGNTSLVRFLCNDNLEVA</sequence>
<dbReference type="Pfam" id="PF01370">
    <property type="entry name" value="Epimerase"/>
    <property type="match status" value="1"/>
</dbReference>
<evidence type="ECO:0000313" key="8">
    <source>
        <dbReference type="Proteomes" id="UP000029920"/>
    </source>
</evidence>
<evidence type="ECO:0000256" key="3">
    <source>
        <dbReference type="ARBA" id="ARBA00023002"/>
    </source>
</evidence>
<accession>A0A4V6I6V1</accession>
<feature type="binding site" evidence="5">
    <location>
        <position position="232"/>
    </location>
    <ligand>
        <name>substrate</name>
    </ligand>
</feature>
<keyword evidence="4 5" id="KW-0413">Isomerase</keyword>
<feature type="binding site" evidence="5">
    <location>
        <begin position="11"/>
        <end position="17"/>
    </location>
    <ligand>
        <name>NADP(+)</name>
        <dbReference type="ChEBI" id="CHEBI:58349"/>
    </ligand>
</feature>
<comment type="similarity">
    <text evidence="1 5">Belongs to the NAD(P)-dependent epimerase/dehydratase family. Fucose synthase subfamily.</text>
</comment>
<dbReference type="GO" id="GO:0050577">
    <property type="term" value="F:GDP-L-fucose synthase activity"/>
    <property type="evidence" value="ECO:0007669"/>
    <property type="project" value="UniProtKB-UniRule"/>
</dbReference>
<feature type="binding site" evidence="5">
    <location>
        <begin position="106"/>
        <end position="109"/>
    </location>
    <ligand>
        <name>NADP(+)</name>
        <dbReference type="ChEBI" id="CHEBI:58349"/>
    </ligand>
</feature>
<keyword evidence="3 5" id="KW-0560">Oxidoreductase</keyword>
<feature type="binding site" evidence="5">
    <location>
        <position position="141"/>
    </location>
    <ligand>
        <name>NADP(+)</name>
        <dbReference type="ChEBI" id="CHEBI:58349"/>
    </ligand>
</feature>
<name>A0A4V6I6V1_9HELI</name>
<gene>
    <name evidence="5" type="primary">fcl</name>
    <name evidence="7" type="ORF">LS72_000470</name>
</gene>
<dbReference type="Gene3D" id="3.40.50.720">
    <property type="entry name" value="NAD(P)-binding Rossmann-like Domain"/>
    <property type="match status" value="1"/>
</dbReference>
<feature type="binding site" evidence="5">
    <location>
        <position position="309"/>
    </location>
    <ligand>
        <name>substrate</name>
    </ligand>
</feature>
<reference evidence="7 8" key="1">
    <citation type="journal article" date="2014" name="Genome Announc.">
        <title>Draft genome sequences of eight enterohepatic helicobacter species isolated from both laboratory and wild rodents.</title>
        <authorList>
            <person name="Sheh A."/>
            <person name="Shen Z."/>
            <person name="Fox J.G."/>
        </authorList>
    </citation>
    <scope>NUCLEOTIDE SEQUENCE [LARGE SCALE GENOMIC DNA]</scope>
    <source>
        <strain evidence="7 8">MIT-03-7007</strain>
    </source>
</reference>
<keyword evidence="8" id="KW-1185">Reference proteome</keyword>
<comment type="caution">
    <text evidence="7">The sequence shown here is derived from an EMBL/GenBank/DDBJ whole genome shotgun (WGS) entry which is preliminary data.</text>
</comment>
<dbReference type="RefSeq" id="WP_084590109.1">
    <property type="nucleotide sequence ID" value="NZ_JRPC02000001.1"/>
</dbReference>
<dbReference type="HAMAP" id="MF_00956">
    <property type="entry name" value="GDP_fucose_synth"/>
    <property type="match status" value="1"/>
</dbReference>
<feature type="binding site" evidence="5">
    <location>
        <position position="180"/>
    </location>
    <ligand>
        <name>NADP(+)</name>
        <dbReference type="ChEBI" id="CHEBI:58349"/>
    </ligand>
</feature>
<evidence type="ECO:0000259" key="6">
    <source>
        <dbReference type="Pfam" id="PF01370"/>
    </source>
</evidence>
<feature type="active site" description="Proton donor/acceptor" evidence="5">
    <location>
        <position position="137"/>
    </location>
</feature>
<dbReference type="EMBL" id="JRPC02000001">
    <property type="protein sequence ID" value="TLE17255.1"/>
    <property type="molecule type" value="Genomic_DNA"/>
</dbReference>
<comment type="function">
    <text evidence="5">Catalyzes the two-step NADP-dependent conversion of GDP-4-dehydro-6-deoxy-D-mannose to GDP-fucose, involving an epimerase and a reductase reaction.</text>
</comment>
<dbReference type="GO" id="GO:0016853">
    <property type="term" value="F:isomerase activity"/>
    <property type="evidence" value="ECO:0007669"/>
    <property type="project" value="UniProtKB-KW"/>
</dbReference>
<dbReference type="PANTHER" id="PTHR43238:SF1">
    <property type="entry name" value="GDP-L-FUCOSE SYNTHASE"/>
    <property type="match status" value="1"/>
</dbReference>
<evidence type="ECO:0000256" key="4">
    <source>
        <dbReference type="ARBA" id="ARBA00023235"/>
    </source>
</evidence>
<keyword evidence="2 5" id="KW-0521">NADP</keyword>
<feature type="binding site" evidence="5">
    <location>
        <position position="239"/>
    </location>
    <ligand>
        <name>substrate</name>
    </ligand>
</feature>
<dbReference type="InterPro" id="IPR001509">
    <property type="entry name" value="Epimerase_deHydtase"/>
</dbReference>
<dbReference type="UniPathway" id="UPA00128">
    <property type="reaction ID" value="UER00191"/>
</dbReference>
<dbReference type="FunFam" id="3.40.50.720:FF:000394">
    <property type="entry name" value="GDP-L-fucose synthase"/>
    <property type="match status" value="1"/>
</dbReference>
<feature type="binding site" evidence="5">
    <location>
        <begin position="164"/>
        <end position="167"/>
    </location>
    <ligand>
        <name>NADP(+)</name>
        <dbReference type="ChEBI" id="CHEBI:58349"/>
    </ligand>
</feature>
<dbReference type="InterPro" id="IPR028614">
    <property type="entry name" value="GDP_fucose/colitose_synth"/>
</dbReference>
<evidence type="ECO:0000313" key="7">
    <source>
        <dbReference type="EMBL" id="TLE17255.1"/>
    </source>
</evidence>
<dbReference type="InterPro" id="IPR036291">
    <property type="entry name" value="NAD(P)-bd_dom_sf"/>
</dbReference>
<feature type="site" description="Important for catalytic activity" evidence="5">
    <location>
        <position position="110"/>
    </location>
</feature>
<dbReference type="EC" id="1.1.1.271" evidence="5"/>
<dbReference type="Proteomes" id="UP000029920">
    <property type="component" value="Unassembled WGS sequence"/>
</dbReference>
<dbReference type="GO" id="GO:0042351">
    <property type="term" value="P:'de novo' GDP-L-fucose biosynthetic process"/>
    <property type="evidence" value="ECO:0007669"/>
    <property type="project" value="UniProtKB-UniRule"/>
</dbReference>
<feature type="site" description="Important for catalytic activity" evidence="5">
    <location>
        <position position="108"/>
    </location>
</feature>
<proteinExistence type="inferred from homology"/>
<keyword evidence="5" id="KW-0511">Multifunctional enzyme</keyword>
<comment type="pathway">
    <text evidence="5">Nucleotide-sugar biosynthesis; GDP-L-fucose biosynthesis via de novo pathway; GDP-L-fucose from GDP-alpha-D-mannose: step 2/2.</text>
</comment>
<evidence type="ECO:0000256" key="1">
    <source>
        <dbReference type="ARBA" id="ARBA00005959"/>
    </source>
</evidence>